<reference evidence="1 2" key="1">
    <citation type="submission" date="2008-10" db="EMBL/GenBank/DDBJ databases">
        <title>Draft genome sequence of Desulvovibrio piger (ATCC 29098).</title>
        <authorList>
            <person name="Sudarsanam P."/>
            <person name="Ley R."/>
            <person name="Guruge J."/>
            <person name="Turnbaugh P.J."/>
            <person name="Mahowald M."/>
            <person name="Liep D."/>
            <person name="Gordon J."/>
        </authorList>
    </citation>
    <scope>NUCLEOTIDE SEQUENCE [LARGE SCALE GENOMIC DNA]</scope>
    <source>
        <strain evidence="1 2">ATCC 29098</strain>
    </source>
</reference>
<dbReference type="EMBL" id="ABXU01000003">
    <property type="protein sequence ID" value="EEB34972.1"/>
    <property type="molecule type" value="Genomic_DNA"/>
</dbReference>
<accession>B6WPX1</accession>
<dbReference type="HOGENOM" id="CLU_2105057_0_0_7"/>
<evidence type="ECO:0000313" key="2">
    <source>
        <dbReference type="Proteomes" id="UP000003676"/>
    </source>
</evidence>
<name>B6WPX1_9BACT</name>
<organism evidence="1 2">
    <name type="scientific">Desulfovibrio piger ATCC 29098</name>
    <dbReference type="NCBI Taxonomy" id="411464"/>
    <lineage>
        <taxon>Bacteria</taxon>
        <taxon>Pseudomonadati</taxon>
        <taxon>Thermodesulfobacteriota</taxon>
        <taxon>Desulfovibrionia</taxon>
        <taxon>Desulfovibrionales</taxon>
        <taxon>Desulfovibrionaceae</taxon>
        <taxon>Desulfovibrio</taxon>
    </lineage>
</organism>
<sequence>MKAGCKPRLFYCPSPGGGHPADPRLCLFDAARFFPLTPRLFPYKKDGVSFFRRCPGGTGMIDTAQAAHGSPLALSSLPSWGASGLRKKCLQKPCFCGMSLRSKTVVGEVSGFSGR</sequence>
<reference evidence="1 2" key="2">
    <citation type="submission" date="2008-10" db="EMBL/GenBank/DDBJ databases">
        <authorList>
            <person name="Fulton L."/>
            <person name="Clifton S."/>
            <person name="Fulton B."/>
            <person name="Xu J."/>
            <person name="Minx P."/>
            <person name="Pepin K.H."/>
            <person name="Johnson M."/>
            <person name="Bhonagiri V."/>
            <person name="Nash W.E."/>
            <person name="Mardis E.R."/>
            <person name="Wilson R.K."/>
        </authorList>
    </citation>
    <scope>NUCLEOTIDE SEQUENCE [LARGE SCALE GENOMIC DNA]</scope>
    <source>
        <strain evidence="1 2">ATCC 29098</strain>
    </source>
</reference>
<proteinExistence type="predicted"/>
<gene>
    <name evidence="1" type="ORF">DESPIG_00091</name>
</gene>
<evidence type="ECO:0000313" key="1">
    <source>
        <dbReference type="EMBL" id="EEB34972.1"/>
    </source>
</evidence>
<protein>
    <submittedName>
        <fullName evidence="1">Uncharacterized protein</fullName>
    </submittedName>
</protein>
<dbReference type="Proteomes" id="UP000003676">
    <property type="component" value="Unassembled WGS sequence"/>
</dbReference>
<comment type="caution">
    <text evidence="1">The sequence shown here is derived from an EMBL/GenBank/DDBJ whole genome shotgun (WGS) entry which is preliminary data.</text>
</comment>
<dbReference type="AlphaFoldDB" id="B6WPX1"/>